<protein>
    <recommendedName>
        <fullName evidence="3">GxxExxY protein</fullName>
    </recommendedName>
</protein>
<evidence type="ECO:0000313" key="1">
    <source>
        <dbReference type="EMBL" id="GGD49969.1"/>
    </source>
</evidence>
<dbReference type="InterPro" id="IPR026350">
    <property type="entry name" value="GxxExxY"/>
</dbReference>
<dbReference type="RefSeq" id="WP_099033551.1">
    <property type="nucleotide sequence ID" value="NZ_BMGJ01000001.1"/>
</dbReference>
<reference evidence="2" key="1">
    <citation type="journal article" date="2019" name="Int. J. Syst. Evol. Microbiol.">
        <title>The Global Catalogue of Microorganisms (GCM) 10K type strain sequencing project: providing services to taxonomists for standard genome sequencing and annotation.</title>
        <authorList>
            <consortium name="The Broad Institute Genomics Platform"/>
            <consortium name="The Broad Institute Genome Sequencing Center for Infectious Disease"/>
            <person name="Wu L."/>
            <person name="Ma J."/>
        </authorList>
    </citation>
    <scope>NUCLEOTIDE SEQUENCE [LARGE SCALE GENOMIC DNA]</scope>
    <source>
        <strain evidence="2">CGMCC 1.12923</strain>
    </source>
</reference>
<gene>
    <name evidence="1" type="ORF">GCM10011357_02350</name>
</gene>
<comment type="caution">
    <text evidence="1">The sequence shown here is derived from an EMBL/GenBank/DDBJ whole genome shotgun (WGS) entry which is preliminary data.</text>
</comment>
<dbReference type="EMBL" id="BMGJ01000001">
    <property type="protein sequence ID" value="GGD49969.1"/>
    <property type="molecule type" value="Genomic_DNA"/>
</dbReference>
<keyword evidence="2" id="KW-1185">Reference proteome</keyword>
<proteinExistence type="predicted"/>
<evidence type="ECO:0000313" key="2">
    <source>
        <dbReference type="Proteomes" id="UP000614272"/>
    </source>
</evidence>
<dbReference type="Pfam" id="PF13366">
    <property type="entry name" value="PDDEXK_3"/>
    <property type="match status" value="1"/>
</dbReference>
<evidence type="ECO:0008006" key="3">
    <source>
        <dbReference type="Google" id="ProtNLM"/>
    </source>
</evidence>
<dbReference type="NCBIfam" id="TIGR04256">
    <property type="entry name" value="GxxExxY"/>
    <property type="match status" value="1"/>
</dbReference>
<organism evidence="1 2">
    <name type="scientific">Lacimicrobium alkaliphilum</name>
    <dbReference type="NCBI Taxonomy" id="1526571"/>
    <lineage>
        <taxon>Bacteria</taxon>
        <taxon>Pseudomonadati</taxon>
        <taxon>Pseudomonadota</taxon>
        <taxon>Gammaproteobacteria</taxon>
        <taxon>Alteromonadales</taxon>
        <taxon>Alteromonadaceae</taxon>
        <taxon>Lacimicrobium</taxon>
    </lineage>
</organism>
<dbReference type="Proteomes" id="UP000614272">
    <property type="component" value="Unassembled WGS sequence"/>
</dbReference>
<accession>A0ABQ1QWK6</accession>
<name>A0ABQ1QWK6_9ALTE</name>
<sequence>MDNDYLTGQVIHAAINVHRELGPGLMESAYEVCLCHELSLLGLECQRQIELPIIYKGRSLNAEYRLDLLVESSVIVELKAVESILPIHKAQLLTYLKLRKLRYGLLLNFNVTQLRHGICRMLNG</sequence>